<feature type="repeat" description="ANK" evidence="3">
    <location>
        <begin position="1084"/>
        <end position="1116"/>
    </location>
</feature>
<feature type="repeat" description="ANK" evidence="3">
    <location>
        <begin position="976"/>
        <end position="1008"/>
    </location>
</feature>
<dbReference type="PANTHER" id="PTHR24171">
    <property type="entry name" value="ANKYRIN REPEAT DOMAIN-CONTAINING PROTEIN 39-RELATED"/>
    <property type="match status" value="1"/>
</dbReference>
<dbReference type="GeneID" id="34567203"/>
<dbReference type="Pfam" id="PF00023">
    <property type="entry name" value="Ank"/>
    <property type="match status" value="3"/>
</dbReference>
<keyword evidence="5" id="KW-0732">Signal</keyword>
<evidence type="ECO:0000256" key="5">
    <source>
        <dbReference type="SAM" id="SignalP"/>
    </source>
</evidence>
<dbReference type="Proteomes" id="UP000176998">
    <property type="component" value="Unassembled WGS sequence"/>
</dbReference>
<dbReference type="GO" id="GO:0004842">
    <property type="term" value="F:ubiquitin-protein transferase activity"/>
    <property type="evidence" value="ECO:0007669"/>
    <property type="project" value="TreeGrafter"/>
</dbReference>
<evidence type="ECO:0000313" key="7">
    <source>
        <dbReference type="Proteomes" id="UP000176998"/>
    </source>
</evidence>
<protein>
    <submittedName>
        <fullName evidence="6">Uncharacterized protein</fullName>
    </submittedName>
</protein>
<evidence type="ECO:0000256" key="3">
    <source>
        <dbReference type="PROSITE-ProRule" id="PRU00023"/>
    </source>
</evidence>
<dbReference type="STRING" id="1209926.A0A1G4AN72"/>
<dbReference type="OrthoDB" id="194358at2759"/>
<dbReference type="PROSITE" id="PS50088">
    <property type="entry name" value="ANK_REPEAT"/>
    <property type="match status" value="9"/>
</dbReference>
<keyword evidence="2 3" id="KW-0040">ANK repeat</keyword>
<feature type="repeat" description="ANK" evidence="3">
    <location>
        <begin position="854"/>
        <end position="886"/>
    </location>
</feature>
<reference evidence="6 7" key="1">
    <citation type="submission" date="2016-09" db="EMBL/GenBank/DDBJ databases">
        <authorList>
            <person name="Capua I."/>
            <person name="De Benedictis P."/>
            <person name="Joannis T."/>
            <person name="Lombin L.H."/>
            <person name="Cattoli G."/>
        </authorList>
    </citation>
    <scope>NUCLEOTIDE SEQUENCE [LARGE SCALE GENOMIC DNA]</scope>
    <source>
        <strain evidence="6 7">IMI 309357</strain>
    </source>
</reference>
<proteinExistence type="predicted"/>
<feature type="region of interest" description="Disordered" evidence="4">
    <location>
        <begin position="404"/>
        <end position="432"/>
    </location>
</feature>
<evidence type="ECO:0000256" key="2">
    <source>
        <dbReference type="ARBA" id="ARBA00023043"/>
    </source>
</evidence>
<feature type="repeat" description="ANK" evidence="3">
    <location>
        <begin position="943"/>
        <end position="975"/>
    </location>
</feature>
<feature type="repeat" description="ANK" evidence="3">
    <location>
        <begin position="918"/>
        <end position="942"/>
    </location>
</feature>
<feature type="repeat" description="ANK" evidence="3">
    <location>
        <begin position="1150"/>
        <end position="1182"/>
    </location>
</feature>
<feature type="repeat" description="ANK" evidence="3">
    <location>
        <begin position="887"/>
        <end position="919"/>
    </location>
</feature>
<dbReference type="PROSITE" id="PS50297">
    <property type="entry name" value="ANK_REP_REGION"/>
    <property type="match status" value="6"/>
</dbReference>
<dbReference type="SMART" id="SM00248">
    <property type="entry name" value="ANK"/>
    <property type="match status" value="13"/>
</dbReference>
<feature type="compositionally biased region" description="Basic and acidic residues" evidence="4">
    <location>
        <begin position="404"/>
        <end position="425"/>
    </location>
</feature>
<dbReference type="InterPro" id="IPR002110">
    <property type="entry name" value="Ankyrin_rpt"/>
</dbReference>
<comment type="caution">
    <text evidence="6">The sequence shown here is derived from an EMBL/GenBank/DDBJ whole genome shotgun (WGS) entry which is preliminary data.</text>
</comment>
<keyword evidence="7" id="KW-1185">Reference proteome</keyword>
<dbReference type="EMBL" id="MJBS01000236">
    <property type="protein sequence ID" value="OHE90617.1"/>
    <property type="molecule type" value="Genomic_DNA"/>
</dbReference>
<feature type="compositionally biased region" description="Basic and acidic residues" evidence="4">
    <location>
        <begin position="200"/>
        <end position="209"/>
    </location>
</feature>
<name>A0A1G4AN72_9PEZI</name>
<feature type="chain" id="PRO_5009601920" evidence="5">
    <location>
        <begin position="22"/>
        <end position="1229"/>
    </location>
</feature>
<evidence type="ECO:0000256" key="1">
    <source>
        <dbReference type="ARBA" id="ARBA00022737"/>
    </source>
</evidence>
<dbReference type="InterPro" id="IPR036770">
    <property type="entry name" value="Ankyrin_rpt-contain_sf"/>
</dbReference>
<sequence>MSLSIHLLLLSILLRARCVSADDGDDFANNLFSDLAPLLALFGERVTMQFMSGAMGWADNIILAMAPLGIITAIVAAIRVGGPSWLKAVIGRARGNLAVAEAELMSSTSQEVCELWNGQEIVRCMGSPSVVEFICLLPTKGDGIAKIEVESLRKAFNNSDEYLRPIAWVRRGLATPPKAISLPSGYELDWFAKTLGKVDEAPSNDETKSSENFVTRSGRQLKKPAGKLGGKLGVATPSTNPAPEGSGKEFASAWRIASSGDAHFGREKRSGNRGENQGDELGRELRRNNDEAAVPIADAQTVLKIRKDLGYLAKWRGPASTEAVSLARAIEIAMDALIGPSPMASEFSDTFYWSLDAVYDGTDNDPINFEIWRQADGKWKSFANEYDAALSLWLSTAHDEKKRAARLSEKAREKPANPSEYEKTPSVKLSENDEEAAARLNKSVPLVEAEKRTELAINREDDMRLRKEESKGEQGLRLLGLHTTALRRDLQWWVPEDLIQIVDVRQNNSGTLVVESERVFGYNQQIWAKQQKGSHGENDPEPFTRFTRTDLPNESTDNDEESKEDKSESGRNYLAAESYASLPLLFAQHMFSAFMHAVASTNERGELFQTVAKVQPNANGSSTWNSFTLRNESLSKMIREIEKKVEKALRKSADPQILSKLMMLYTDQDRAWKCNVVSEENIQLGRGWENKFPKAFNFTIMHGVMKGYIPSNPETVFLTTRSVTAKDILHWTPLHYAVRSGKRRADRLLLYGANVDSGDLMGWTPLHYFCQLSKHGKMKNSEKEKIECFHDLIQGGANVNAQGRDGTTPLHWVDQEARDRYRLSPLQCAIRNGHEGTAILLIKNGAKTHVEDPLHTPPLQEAVDEGFGKLVALLIHKGAGIDAEDEDAWTLLHRAAFRGHTRIVKFLLRKGAKRDSKAIEEGHEKVAKLLLEKGVDVDAKDKAGITALHRAIDRGQGNVVKLLLKKGVDIEAKDEWGDTPLHSAFKRGKEEVVKLLLKKGVNIEAKDNKGETPLHKAVKRGEEEVVKLLLKKGVDIEAKDEAGTTPLHRAIEKEKEEVVKLLLKNGADIEAEGRLPRYISDEPYQLSPLHWAAGIGHANISRMLVAKMARTDAVDNGKPSPLSLAIEFGYLEVAKVFIDSGSNVNEKLLDGITLLHKAVANGGVDLVKHLIDSGVDREMENDEGRTARQMALEIRKEITEWGPKEVFRRGLRWTTLTVQEFDDIISLLE</sequence>
<feature type="repeat" description="ANK" evidence="3">
    <location>
        <begin position="1042"/>
        <end position="1074"/>
    </location>
</feature>
<gene>
    <name evidence="6" type="ORF">CORC01_14082</name>
</gene>
<evidence type="ECO:0000256" key="4">
    <source>
        <dbReference type="SAM" id="MobiDB-lite"/>
    </source>
</evidence>
<dbReference type="PRINTS" id="PR01415">
    <property type="entry name" value="ANKYRIN"/>
</dbReference>
<keyword evidence="1" id="KW-0677">Repeat</keyword>
<dbReference type="Pfam" id="PF12796">
    <property type="entry name" value="Ank_2"/>
    <property type="match status" value="3"/>
</dbReference>
<dbReference type="Gene3D" id="1.25.40.20">
    <property type="entry name" value="Ankyrin repeat-containing domain"/>
    <property type="match status" value="5"/>
</dbReference>
<evidence type="ECO:0000313" key="6">
    <source>
        <dbReference type="EMBL" id="OHE90617.1"/>
    </source>
</evidence>
<feature type="region of interest" description="Disordered" evidence="4">
    <location>
        <begin position="529"/>
        <end position="570"/>
    </location>
</feature>
<dbReference type="Pfam" id="PF13637">
    <property type="entry name" value="Ank_4"/>
    <property type="match status" value="1"/>
</dbReference>
<dbReference type="RefSeq" id="XP_022467794.1">
    <property type="nucleotide sequence ID" value="XM_022625693.1"/>
</dbReference>
<feature type="repeat" description="ANK" evidence="3">
    <location>
        <begin position="1009"/>
        <end position="1041"/>
    </location>
</feature>
<dbReference type="SUPFAM" id="SSF48403">
    <property type="entry name" value="Ankyrin repeat"/>
    <property type="match status" value="2"/>
</dbReference>
<feature type="signal peptide" evidence="5">
    <location>
        <begin position="1"/>
        <end position="21"/>
    </location>
</feature>
<dbReference type="AlphaFoldDB" id="A0A1G4AN72"/>
<organism evidence="6 7">
    <name type="scientific">Colletotrichum orchidophilum</name>
    <dbReference type="NCBI Taxonomy" id="1209926"/>
    <lineage>
        <taxon>Eukaryota</taxon>
        <taxon>Fungi</taxon>
        <taxon>Dikarya</taxon>
        <taxon>Ascomycota</taxon>
        <taxon>Pezizomycotina</taxon>
        <taxon>Sordariomycetes</taxon>
        <taxon>Hypocreomycetidae</taxon>
        <taxon>Glomerellales</taxon>
        <taxon>Glomerellaceae</taxon>
        <taxon>Colletotrichum</taxon>
    </lineage>
</organism>
<dbReference type="GO" id="GO:0085020">
    <property type="term" value="P:protein K6-linked ubiquitination"/>
    <property type="evidence" value="ECO:0007669"/>
    <property type="project" value="TreeGrafter"/>
</dbReference>
<accession>A0A1G4AN72</accession>
<feature type="region of interest" description="Disordered" evidence="4">
    <location>
        <begin position="200"/>
        <end position="249"/>
    </location>
</feature>